<keyword evidence="3" id="KW-1185">Reference proteome</keyword>
<evidence type="ECO:0000313" key="2">
    <source>
        <dbReference type="EMBL" id="QDL55003.1"/>
    </source>
</evidence>
<name>A0A515EQR3_9BURK</name>
<feature type="compositionally biased region" description="Polar residues" evidence="1">
    <location>
        <begin position="161"/>
        <end position="175"/>
    </location>
</feature>
<dbReference type="KEGG" id="rhg:EXZ61_12975"/>
<proteinExistence type="predicted"/>
<evidence type="ECO:0000313" key="3">
    <source>
        <dbReference type="Proteomes" id="UP000317365"/>
    </source>
</evidence>
<dbReference type="AlphaFoldDB" id="A0A515EQR3"/>
<reference evidence="3" key="2">
    <citation type="journal article" date="2020" name="Int. J. Syst. Evol. Microbiol.">
        <title>Genomic insights into a novel species Rhodoferax aquaticus sp. nov., isolated from freshwater.</title>
        <authorList>
            <person name="Li T."/>
            <person name="Zhuo Y."/>
            <person name="Jin C.Z."/>
            <person name="Wu X."/>
            <person name="Ko S.R."/>
            <person name="Jin F.J."/>
            <person name="Ahn C.Y."/>
            <person name="Oh H.M."/>
            <person name="Lee H.G."/>
            <person name="Jin L."/>
        </authorList>
    </citation>
    <scope>NUCLEOTIDE SEQUENCE [LARGE SCALE GENOMIC DNA]</scope>
    <source>
        <strain evidence="3">Gr-4</strain>
    </source>
</reference>
<evidence type="ECO:0000256" key="1">
    <source>
        <dbReference type="SAM" id="MobiDB-lite"/>
    </source>
</evidence>
<reference evidence="3" key="1">
    <citation type="submission" date="2019-02" db="EMBL/GenBank/DDBJ databases">
        <title>Complete genome sequence of Rhodoferax sp. Gr-4.</title>
        <authorList>
            <person name="Jin L."/>
        </authorList>
    </citation>
    <scope>NUCLEOTIDE SEQUENCE [LARGE SCALE GENOMIC DNA]</scope>
    <source>
        <strain evidence="3">Gr-4</strain>
    </source>
</reference>
<accession>A0A515EQR3</accession>
<dbReference type="Proteomes" id="UP000317365">
    <property type="component" value="Chromosome"/>
</dbReference>
<dbReference type="RefSeq" id="WP_142812163.1">
    <property type="nucleotide sequence ID" value="NZ_CP036282.1"/>
</dbReference>
<organism evidence="2 3">
    <name type="scientific">Rhodoferax aquaticus</name>
    <dbReference type="NCBI Taxonomy" id="2527691"/>
    <lineage>
        <taxon>Bacteria</taxon>
        <taxon>Pseudomonadati</taxon>
        <taxon>Pseudomonadota</taxon>
        <taxon>Betaproteobacteria</taxon>
        <taxon>Burkholderiales</taxon>
        <taxon>Comamonadaceae</taxon>
        <taxon>Rhodoferax</taxon>
    </lineage>
</organism>
<feature type="region of interest" description="Disordered" evidence="1">
    <location>
        <begin position="116"/>
        <end position="182"/>
    </location>
</feature>
<dbReference type="EMBL" id="CP036282">
    <property type="protein sequence ID" value="QDL55003.1"/>
    <property type="molecule type" value="Genomic_DNA"/>
</dbReference>
<sequence>MISDYKMSNLSDDTDCNAEAEMIFGVDAVSGNSKRDAIHFVRSKPQLIVGWKLAGYTHAEMALAVRRLGFSVSAIHMAKLHTLAKSLTTLAEAKAVRDALFKAKIQKVNPVWLTAEDATPSSKESAKSTKKKRVRSAPSDAKRESPAAVPKTVEPSEIAALSSSTVSVEQRSRPNIRTPPSRVTIKDQPLVFNEVDGEENDIHTMFGGTPCSFAALRKAVWEMAHTERPRSTLKFPPDDRIEVPLRYHRDLIEGKIKSWAELWEKYR</sequence>
<protein>
    <submittedName>
        <fullName evidence="2">Uncharacterized protein</fullName>
    </submittedName>
</protein>
<gene>
    <name evidence="2" type="ORF">EXZ61_12975</name>
</gene>